<proteinExistence type="predicted"/>
<evidence type="ECO:0000313" key="2">
    <source>
        <dbReference type="Proteomes" id="UP000604046"/>
    </source>
</evidence>
<accession>A0A812G755</accession>
<name>A0A812G755_9DINO</name>
<protein>
    <submittedName>
        <fullName evidence="1">Uncharacterized protein</fullName>
    </submittedName>
</protein>
<dbReference type="AlphaFoldDB" id="A0A812G755"/>
<sequence length="111" mass="12360">MGSGKLGSWNICSPYFGFKRIVFRSIFSEGCKGHPRKENTLAVQARPFRRCETMKQDIGIDLLADNLPKYIDTDEMVDFGQDLKTIAVERCAKLQQLARRLAMNGAASCGG</sequence>
<reference evidence="1" key="1">
    <citation type="submission" date="2021-02" db="EMBL/GenBank/DDBJ databases">
        <authorList>
            <person name="Dougan E. K."/>
            <person name="Rhodes N."/>
            <person name="Thang M."/>
            <person name="Chan C."/>
        </authorList>
    </citation>
    <scope>NUCLEOTIDE SEQUENCE</scope>
</reference>
<organism evidence="1 2">
    <name type="scientific">Symbiodinium natans</name>
    <dbReference type="NCBI Taxonomy" id="878477"/>
    <lineage>
        <taxon>Eukaryota</taxon>
        <taxon>Sar</taxon>
        <taxon>Alveolata</taxon>
        <taxon>Dinophyceae</taxon>
        <taxon>Suessiales</taxon>
        <taxon>Symbiodiniaceae</taxon>
        <taxon>Symbiodinium</taxon>
    </lineage>
</organism>
<dbReference type="Proteomes" id="UP000604046">
    <property type="component" value="Unassembled WGS sequence"/>
</dbReference>
<comment type="caution">
    <text evidence="1">The sequence shown here is derived from an EMBL/GenBank/DDBJ whole genome shotgun (WGS) entry which is preliminary data.</text>
</comment>
<keyword evidence="2" id="KW-1185">Reference proteome</keyword>
<dbReference type="EMBL" id="CAJNDS010000014">
    <property type="protein sequence ID" value="CAE6916710.1"/>
    <property type="molecule type" value="Genomic_DNA"/>
</dbReference>
<evidence type="ECO:0000313" key="1">
    <source>
        <dbReference type="EMBL" id="CAE6916710.1"/>
    </source>
</evidence>
<gene>
    <name evidence="1" type="ORF">SNAT2548_LOCUS306</name>
</gene>